<evidence type="ECO:0000256" key="1">
    <source>
        <dbReference type="SAM" id="Phobius"/>
    </source>
</evidence>
<dbReference type="PANTHER" id="PTHR43471">
    <property type="entry name" value="ABC TRANSPORTER PERMEASE"/>
    <property type="match status" value="1"/>
</dbReference>
<name>A0A0A0HHX0_9RHOB</name>
<feature type="transmembrane region" description="Helical" evidence="1">
    <location>
        <begin position="176"/>
        <end position="201"/>
    </location>
</feature>
<sequence length="277" mass="28090">MTALIRPVFALGATEFRVALRNRWVTITVALMALFALVLSAAGSAPTGEVGVDALSVTVASLTSLGVYLVPLMALLMSFDAVAGEVERGTLSLTLTYPVSRSGILMGKFAAHLTVLTIAVGAGYGLAAIAALATDPEALTGLPALVRLFWSSILLGAVFLALGYTLSAIARRPGAAAGLAIGVWLAFVVLYDLGLLAAVVADGGGVFTTHALPWLLLANPADAFRLYNLAASEATAAASGLGGAAQTIPAAHALISVLLWPVGAFGLAVAALRRVTP</sequence>
<evidence type="ECO:0000313" key="2">
    <source>
        <dbReference type="EMBL" id="KGM86566.1"/>
    </source>
</evidence>
<gene>
    <name evidence="2" type="ORF">rosmuc_02854</name>
</gene>
<dbReference type="GO" id="GO:0005886">
    <property type="term" value="C:plasma membrane"/>
    <property type="evidence" value="ECO:0007669"/>
    <property type="project" value="UniProtKB-SubCell"/>
</dbReference>
<feature type="transmembrane region" description="Helical" evidence="1">
    <location>
        <begin position="144"/>
        <end position="164"/>
    </location>
</feature>
<evidence type="ECO:0000313" key="3">
    <source>
        <dbReference type="Proteomes" id="UP000030021"/>
    </source>
</evidence>
<dbReference type="HOGENOM" id="CLU_071765_1_0_5"/>
<feature type="transmembrane region" description="Helical" evidence="1">
    <location>
        <begin position="250"/>
        <end position="272"/>
    </location>
</feature>
<dbReference type="EMBL" id="AONH01000016">
    <property type="protein sequence ID" value="KGM86566.1"/>
    <property type="molecule type" value="Genomic_DNA"/>
</dbReference>
<protein>
    <submittedName>
        <fullName evidence="2">ABC-type transport system involved in multi-copper enzyme maturation, permease component</fullName>
    </submittedName>
</protein>
<dbReference type="STRING" id="215743.ROSMUCSMR3_03388"/>
<dbReference type="OrthoDB" id="9805862at2"/>
<dbReference type="Proteomes" id="UP000030021">
    <property type="component" value="Unassembled WGS sequence"/>
</dbReference>
<keyword evidence="1" id="KW-0812">Transmembrane</keyword>
<dbReference type="RefSeq" id="WP_037268289.1">
    <property type="nucleotide sequence ID" value="NZ_KN293975.1"/>
</dbReference>
<organism evidence="2 3">
    <name type="scientific">Roseovarius mucosus DSM 17069</name>
    <dbReference type="NCBI Taxonomy" id="1288298"/>
    <lineage>
        <taxon>Bacteria</taxon>
        <taxon>Pseudomonadati</taxon>
        <taxon>Pseudomonadota</taxon>
        <taxon>Alphaproteobacteria</taxon>
        <taxon>Rhodobacterales</taxon>
        <taxon>Roseobacteraceae</taxon>
        <taxon>Roseovarius</taxon>
    </lineage>
</organism>
<comment type="caution">
    <text evidence="2">The sequence shown here is derived from an EMBL/GenBank/DDBJ whole genome shotgun (WGS) entry which is preliminary data.</text>
</comment>
<keyword evidence="1" id="KW-1133">Transmembrane helix</keyword>
<reference evidence="2 3" key="1">
    <citation type="submission" date="2013-01" db="EMBL/GenBank/DDBJ databases">
        <authorList>
            <person name="Fiebig A."/>
            <person name="Goeker M."/>
            <person name="Klenk H.-P.P."/>
        </authorList>
    </citation>
    <scope>NUCLEOTIDE SEQUENCE [LARGE SCALE GENOMIC DNA]</scope>
    <source>
        <strain evidence="2 3">DSM 17069</strain>
    </source>
</reference>
<feature type="transmembrane region" description="Helical" evidence="1">
    <location>
        <begin position="24"/>
        <end position="42"/>
    </location>
</feature>
<feature type="transmembrane region" description="Helical" evidence="1">
    <location>
        <begin position="54"/>
        <end position="79"/>
    </location>
</feature>
<accession>A0A0A0HHX0</accession>
<dbReference type="PANTHER" id="PTHR43471:SF1">
    <property type="entry name" value="ABC TRANSPORTER PERMEASE PROTEIN NOSY-RELATED"/>
    <property type="match status" value="1"/>
</dbReference>
<dbReference type="GO" id="GO:0140359">
    <property type="term" value="F:ABC-type transporter activity"/>
    <property type="evidence" value="ECO:0007669"/>
    <property type="project" value="InterPro"/>
</dbReference>
<dbReference type="PATRIC" id="fig|1288298.3.peg.2873"/>
<dbReference type="Pfam" id="PF12679">
    <property type="entry name" value="ABC2_membrane_2"/>
    <property type="match status" value="1"/>
</dbReference>
<proteinExistence type="predicted"/>
<keyword evidence="1" id="KW-0472">Membrane</keyword>
<dbReference type="AlphaFoldDB" id="A0A0A0HHX0"/>
<feature type="transmembrane region" description="Helical" evidence="1">
    <location>
        <begin position="109"/>
        <end position="132"/>
    </location>
</feature>
<dbReference type="eggNOG" id="COG1277">
    <property type="taxonomic scope" value="Bacteria"/>
</dbReference>